<organism evidence="7 8">
    <name type="scientific">Alkalimonas delamerensis</name>
    <dbReference type="NCBI Taxonomy" id="265981"/>
    <lineage>
        <taxon>Bacteria</taxon>
        <taxon>Pseudomonadati</taxon>
        <taxon>Pseudomonadota</taxon>
        <taxon>Gammaproteobacteria</taxon>
        <taxon>Alkalimonas</taxon>
    </lineage>
</organism>
<comment type="function">
    <text evidence="6">Specifically methylates the N7 position of guanine in position 527 of 16S rRNA.</text>
</comment>
<dbReference type="InterPro" id="IPR029063">
    <property type="entry name" value="SAM-dependent_MTases_sf"/>
</dbReference>
<keyword evidence="3 6" id="KW-0489">Methyltransferase</keyword>
<keyword evidence="8" id="KW-1185">Reference proteome</keyword>
<evidence type="ECO:0000313" key="8">
    <source>
        <dbReference type="Proteomes" id="UP001236258"/>
    </source>
</evidence>
<dbReference type="Proteomes" id="UP001236258">
    <property type="component" value="Unassembled WGS sequence"/>
</dbReference>
<keyword evidence="1 6" id="KW-0963">Cytoplasm</keyword>
<gene>
    <name evidence="6 7" type="primary">rsmG</name>
    <name evidence="7" type="ORF">Q3O59_14225</name>
</gene>
<dbReference type="InterPro" id="IPR003682">
    <property type="entry name" value="rRNA_ssu_MeTfrase_G"/>
</dbReference>
<proteinExistence type="inferred from homology"/>
<sequence>MLRAELDRLLAQTQLSVSDAQRQQLVHFVELLAKWNQAYNLTSVRDPLQMVGRHILDSLVVAPYLASAQCQRIIDVGTGPGLPGVPLAILYPEKEFVLLDSLGKRIRFLNEVKRQLGLNNITPLQSRVEAHQAADGYHAVLSRAFANLQDMVDWCQHLPAAEGRFLAMKGAAVEEEIAALADFVRVTAVHALELPEQACARYLVELVKTTAA</sequence>
<reference evidence="7 8" key="1">
    <citation type="submission" date="2023-08" db="EMBL/GenBank/DDBJ databases">
        <authorList>
            <person name="Joshi A."/>
            <person name="Thite S."/>
        </authorList>
    </citation>
    <scope>NUCLEOTIDE SEQUENCE [LARGE SCALE GENOMIC DNA]</scope>
    <source>
        <strain evidence="7 8">1E1</strain>
    </source>
</reference>
<feature type="binding site" evidence="6">
    <location>
        <position position="77"/>
    </location>
    <ligand>
        <name>S-adenosyl-L-methionine</name>
        <dbReference type="ChEBI" id="CHEBI:59789"/>
    </ligand>
</feature>
<comment type="caution">
    <text evidence="7">The sequence shown here is derived from an EMBL/GenBank/DDBJ whole genome shotgun (WGS) entry which is preliminary data.</text>
</comment>
<evidence type="ECO:0000313" key="7">
    <source>
        <dbReference type="EMBL" id="MDP4530182.1"/>
    </source>
</evidence>
<dbReference type="PIRSF" id="PIRSF003078">
    <property type="entry name" value="GidB"/>
    <property type="match status" value="1"/>
</dbReference>
<comment type="subcellular location">
    <subcellularLocation>
        <location evidence="6">Cytoplasm</location>
    </subcellularLocation>
</comment>
<dbReference type="CDD" id="cd02440">
    <property type="entry name" value="AdoMet_MTases"/>
    <property type="match status" value="1"/>
</dbReference>
<keyword evidence="5 6" id="KW-0949">S-adenosyl-L-methionine</keyword>
<evidence type="ECO:0000256" key="5">
    <source>
        <dbReference type="ARBA" id="ARBA00022691"/>
    </source>
</evidence>
<dbReference type="RefSeq" id="WP_305946214.1">
    <property type="nucleotide sequence ID" value="NZ_JAUZVY010000006.1"/>
</dbReference>
<dbReference type="EMBL" id="JAUZVY010000006">
    <property type="protein sequence ID" value="MDP4530182.1"/>
    <property type="molecule type" value="Genomic_DNA"/>
</dbReference>
<evidence type="ECO:0000256" key="3">
    <source>
        <dbReference type="ARBA" id="ARBA00022603"/>
    </source>
</evidence>
<feature type="binding site" evidence="6">
    <location>
        <position position="143"/>
    </location>
    <ligand>
        <name>S-adenosyl-L-methionine</name>
        <dbReference type="ChEBI" id="CHEBI:59789"/>
    </ligand>
</feature>
<dbReference type="PANTHER" id="PTHR31760">
    <property type="entry name" value="S-ADENOSYL-L-METHIONINE-DEPENDENT METHYLTRANSFERASES SUPERFAMILY PROTEIN"/>
    <property type="match status" value="1"/>
</dbReference>
<dbReference type="NCBIfam" id="TIGR00138">
    <property type="entry name" value="rsmG_gidB"/>
    <property type="match status" value="1"/>
</dbReference>
<keyword evidence="4 6" id="KW-0808">Transferase</keyword>
<feature type="binding site" evidence="6">
    <location>
        <begin position="128"/>
        <end position="129"/>
    </location>
    <ligand>
        <name>S-adenosyl-L-methionine</name>
        <dbReference type="ChEBI" id="CHEBI:59789"/>
    </ligand>
</feature>
<dbReference type="Pfam" id="PF02527">
    <property type="entry name" value="GidB"/>
    <property type="match status" value="1"/>
</dbReference>
<evidence type="ECO:0000256" key="6">
    <source>
        <dbReference type="HAMAP-Rule" id="MF_00074"/>
    </source>
</evidence>
<dbReference type="SUPFAM" id="SSF53335">
    <property type="entry name" value="S-adenosyl-L-methionine-dependent methyltransferases"/>
    <property type="match status" value="1"/>
</dbReference>
<dbReference type="Gene3D" id="3.40.50.150">
    <property type="entry name" value="Vaccinia Virus protein VP39"/>
    <property type="match status" value="1"/>
</dbReference>
<keyword evidence="2 6" id="KW-0698">rRNA processing</keyword>
<comment type="catalytic activity">
    <reaction evidence="6">
        <text>guanosine(527) in 16S rRNA + S-adenosyl-L-methionine = N(7)-methylguanosine(527) in 16S rRNA + S-adenosyl-L-homocysteine</text>
        <dbReference type="Rhea" id="RHEA:42732"/>
        <dbReference type="Rhea" id="RHEA-COMP:10209"/>
        <dbReference type="Rhea" id="RHEA-COMP:10210"/>
        <dbReference type="ChEBI" id="CHEBI:57856"/>
        <dbReference type="ChEBI" id="CHEBI:59789"/>
        <dbReference type="ChEBI" id="CHEBI:74269"/>
        <dbReference type="ChEBI" id="CHEBI:74480"/>
        <dbReference type="EC" id="2.1.1.170"/>
    </reaction>
</comment>
<dbReference type="EC" id="2.1.1.170" evidence="6"/>
<protein>
    <recommendedName>
        <fullName evidence="6">Ribosomal RNA small subunit methyltransferase G</fullName>
        <ecNumber evidence="6">2.1.1.170</ecNumber>
    </recommendedName>
    <alternativeName>
        <fullName evidence="6">16S rRNA 7-methylguanosine methyltransferase</fullName>
        <shortName evidence="6">16S rRNA m7G methyltransferase</shortName>
    </alternativeName>
</protein>
<evidence type="ECO:0000256" key="2">
    <source>
        <dbReference type="ARBA" id="ARBA00022552"/>
    </source>
</evidence>
<evidence type="ECO:0000256" key="1">
    <source>
        <dbReference type="ARBA" id="ARBA00022490"/>
    </source>
</evidence>
<accession>A0ABT9GT80</accession>
<comment type="caution">
    <text evidence="6">Lacks conserved residue(s) required for the propagation of feature annotation.</text>
</comment>
<comment type="similarity">
    <text evidence="6">Belongs to the methyltransferase superfamily. RNA methyltransferase RsmG family.</text>
</comment>
<dbReference type="GO" id="GO:0032259">
    <property type="term" value="P:methylation"/>
    <property type="evidence" value="ECO:0007669"/>
    <property type="project" value="UniProtKB-KW"/>
</dbReference>
<dbReference type="GO" id="GO:0008168">
    <property type="term" value="F:methyltransferase activity"/>
    <property type="evidence" value="ECO:0007669"/>
    <property type="project" value="UniProtKB-KW"/>
</dbReference>
<name>A0ABT9GT80_9GAMM</name>
<dbReference type="HAMAP" id="MF_00074">
    <property type="entry name" value="16SrRNA_methyltr_G"/>
    <property type="match status" value="1"/>
</dbReference>
<evidence type="ECO:0000256" key="4">
    <source>
        <dbReference type="ARBA" id="ARBA00022679"/>
    </source>
</evidence>
<feature type="binding site" evidence="6">
    <location>
        <position position="82"/>
    </location>
    <ligand>
        <name>S-adenosyl-L-methionine</name>
        <dbReference type="ChEBI" id="CHEBI:59789"/>
    </ligand>
</feature>
<dbReference type="PANTHER" id="PTHR31760:SF0">
    <property type="entry name" value="S-ADENOSYL-L-METHIONINE-DEPENDENT METHYLTRANSFERASES SUPERFAMILY PROTEIN"/>
    <property type="match status" value="1"/>
</dbReference>